<feature type="transmembrane region" description="Helical" evidence="6">
    <location>
        <begin position="214"/>
        <end position="235"/>
    </location>
</feature>
<dbReference type="PANTHER" id="PTHR23501:SF191">
    <property type="entry name" value="VACUOLAR BASIC AMINO ACID TRANSPORTER 4"/>
    <property type="match status" value="1"/>
</dbReference>
<dbReference type="SUPFAM" id="SSF103473">
    <property type="entry name" value="MFS general substrate transporter"/>
    <property type="match status" value="1"/>
</dbReference>
<feature type="transmembrane region" description="Helical" evidence="6">
    <location>
        <begin position="460"/>
        <end position="482"/>
    </location>
</feature>
<dbReference type="Pfam" id="PF07690">
    <property type="entry name" value="MFS_1"/>
    <property type="match status" value="1"/>
</dbReference>
<feature type="transmembrane region" description="Helical" evidence="6">
    <location>
        <begin position="284"/>
        <end position="307"/>
    </location>
</feature>
<evidence type="ECO:0000259" key="7">
    <source>
        <dbReference type="PROSITE" id="PS50850"/>
    </source>
</evidence>
<feature type="domain" description="Major facilitator superfamily (MFS) profile" evidence="7">
    <location>
        <begin position="31"/>
        <end position="486"/>
    </location>
</feature>
<dbReference type="InterPro" id="IPR036259">
    <property type="entry name" value="MFS_trans_sf"/>
</dbReference>
<dbReference type="InterPro" id="IPR020846">
    <property type="entry name" value="MFS_dom"/>
</dbReference>
<feature type="transmembrane region" description="Helical" evidence="6">
    <location>
        <begin position="241"/>
        <end position="264"/>
    </location>
</feature>
<evidence type="ECO:0000313" key="8">
    <source>
        <dbReference type="EMBL" id="GAA4703234.1"/>
    </source>
</evidence>
<feature type="transmembrane region" description="Helical" evidence="6">
    <location>
        <begin position="182"/>
        <end position="202"/>
    </location>
</feature>
<dbReference type="PROSITE" id="PS50850">
    <property type="entry name" value="MFS"/>
    <property type="match status" value="1"/>
</dbReference>
<dbReference type="PANTHER" id="PTHR23501">
    <property type="entry name" value="MAJOR FACILITATOR SUPERFAMILY"/>
    <property type="match status" value="1"/>
</dbReference>
<proteinExistence type="predicted"/>
<keyword evidence="9" id="KW-1185">Reference proteome</keyword>
<feature type="transmembrane region" description="Helical" evidence="6">
    <location>
        <begin position="65"/>
        <end position="84"/>
    </location>
</feature>
<dbReference type="CDD" id="cd17502">
    <property type="entry name" value="MFS_Azr1_MDR_like"/>
    <property type="match status" value="1"/>
</dbReference>
<reference evidence="9" key="1">
    <citation type="journal article" date="2019" name="Int. J. Syst. Evol. Microbiol.">
        <title>The Global Catalogue of Microorganisms (GCM) 10K type strain sequencing project: providing services to taxonomists for standard genome sequencing and annotation.</title>
        <authorList>
            <consortium name="The Broad Institute Genomics Platform"/>
            <consortium name="The Broad Institute Genome Sequencing Center for Infectious Disease"/>
            <person name="Wu L."/>
            <person name="Ma J."/>
        </authorList>
    </citation>
    <scope>NUCLEOTIDE SEQUENCE [LARGE SCALE GENOMIC DNA]</scope>
    <source>
        <strain evidence="9">JCM 18531</strain>
    </source>
</reference>
<evidence type="ECO:0000256" key="5">
    <source>
        <dbReference type="ARBA" id="ARBA00023136"/>
    </source>
</evidence>
<organism evidence="8 9">
    <name type="scientific">Nocardioides conyzicola</name>
    <dbReference type="NCBI Taxonomy" id="1651781"/>
    <lineage>
        <taxon>Bacteria</taxon>
        <taxon>Bacillati</taxon>
        <taxon>Actinomycetota</taxon>
        <taxon>Actinomycetes</taxon>
        <taxon>Propionibacteriales</taxon>
        <taxon>Nocardioidaceae</taxon>
        <taxon>Nocardioides</taxon>
    </lineage>
</organism>
<keyword evidence="4 6" id="KW-1133">Transmembrane helix</keyword>
<name>A0ABP8X9Y6_9ACTN</name>
<feature type="transmembrane region" description="Helical" evidence="6">
    <location>
        <begin position="96"/>
        <end position="115"/>
    </location>
</feature>
<feature type="transmembrane region" description="Helical" evidence="6">
    <location>
        <begin position="313"/>
        <end position="333"/>
    </location>
</feature>
<feature type="transmembrane region" description="Helical" evidence="6">
    <location>
        <begin position="154"/>
        <end position="176"/>
    </location>
</feature>
<dbReference type="Gene3D" id="1.20.1720.10">
    <property type="entry name" value="Multidrug resistance protein D"/>
    <property type="match status" value="1"/>
</dbReference>
<feature type="transmembrane region" description="Helical" evidence="6">
    <location>
        <begin position="31"/>
        <end position="53"/>
    </location>
</feature>
<accession>A0ABP8X9Y6</accession>
<feature type="transmembrane region" description="Helical" evidence="6">
    <location>
        <begin position="374"/>
        <end position="398"/>
    </location>
</feature>
<evidence type="ECO:0000256" key="6">
    <source>
        <dbReference type="SAM" id="Phobius"/>
    </source>
</evidence>
<dbReference type="Gene3D" id="1.20.1250.20">
    <property type="entry name" value="MFS general substrate transporter like domains"/>
    <property type="match status" value="1"/>
</dbReference>
<comment type="caution">
    <text evidence="8">The sequence shown here is derived from an EMBL/GenBank/DDBJ whole genome shotgun (WGS) entry which is preliminary data.</text>
</comment>
<comment type="subcellular location">
    <subcellularLocation>
        <location evidence="1">Cell inner membrane</location>
        <topology evidence="1">Multi-pass membrane protein</topology>
    </subcellularLocation>
</comment>
<evidence type="ECO:0000256" key="4">
    <source>
        <dbReference type="ARBA" id="ARBA00022989"/>
    </source>
</evidence>
<evidence type="ECO:0000313" key="9">
    <source>
        <dbReference type="Proteomes" id="UP001499974"/>
    </source>
</evidence>
<dbReference type="PRINTS" id="PR01036">
    <property type="entry name" value="TCRTETB"/>
</dbReference>
<gene>
    <name evidence="8" type="ORF">GCM10023349_20770</name>
</gene>
<dbReference type="Proteomes" id="UP001499974">
    <property type="component" value="Unassembled WGS sequence"/>
</dbReference>
<evidence type="ECO:0000256" key="2">
    <source>
        <dbReference type="ARBA" id="ARBA00022448"/>
    </source>
</evidence>
<keyword evidence="3 6" id="KW-0812">Transmembrane</keyword>
<dbReference type="InterPro" id="IPR011701">
    <property type="entry name" value="MFS"/>
</dbReference>
<evidence type="ECO:0000256" key="1">
    <source>
        <dbReference type="ARBA" id="ARBA00004429"/>
    </source>
</evidence>
<evidence type="ECO:0000256" key="3">
    <source>
        <dbReference type="ARBA" id="ARBA00022692"/>
    </source>
</evidence>
<sequence>MVARHTRLAPYVTHTEITRASVGLRSERGPILLAVMLSLGLVAIDSTILATAVPAVVGDLGGFTQFPWLFSVYLLAQAVTVPVYAKLADQYGRKPVMLVGIGLFVLGSLLCGLAWSMGALIAFRAVQGLGAGAVQPMSMTIVGDIYSLEERAKVQGYVASVWAISAVIGPTLGGVFADYASWRWIFLINLPLGLLAAAMIWRNFHEQIERRSHTIDYAGSVLLTGGGVLLLLALLEGGVRWGWGSPVSIALFVTSVVLLAAFVLAERRAAEPVLPLWLLRHRVVVAAMVTSLVVGVLMMGLSTYVPLYAQSVLGYGAVVAGFALAAMTLGWPIAASNSGRLYLSIGFRGTMLIGGAIAAVGTSLLLLVGPDSSIFVLALPCFVMGLGFGLVASPSIIAAQSSVTWQDRGVATGSTMFARSVGSALGVAVFGAIVNHEVASRLGRGVPDVSNLTPGILDPAIHQVFLASAIAAVLLLGVGLLMPKRISEPDEQPGSS</sequence>
<keyword evidence="2" id="KW-0813">Transport</keyword>
<feature type="transmembrane region" description="Helical" evidence="6">
    <location>
        <begin position="410"/>
        <end position="434"/>
    </location>
</feature>
<feature type="transmembrane region" description="Helical" evidence="6">
    <location>
        <begin position="121"/>
        <end position="142"/>
    </location>
</feature>
<protein>
    <submittedName>
        <fullName evidence="8">MDR family MFS transporter</fullName>
    </submittedName>
</protein>
<keyword evidence="5 6" id="KW-0472">Membrane</keyword>
<feature type="transmembrane region" description="Helical" evidence="6">
    <location>
        <begin position="345"/>
        <end position="368"/>
    </location>
</feature>
<dbReference type="EMBL" id="BAABKM010000002">
    <property type="protein sequence ID" value="GAA4703234.1"/>
    <property type="molecule type" value="Genomic_DNA"/>
</dbReference>